<dbReference type="Proteomes" id="UP000475265">
    <property type="component" value="Unassembled WGS sequence"/>
</dbReference>
<evidence type="ECO:0000313" key="2">
    <source>
        <dbReference type="EMBL" id="KAF2393648.1"/>
    </source>
</evidence>
<keyword evidence="1" id="KW-0732">Signal</keyword>
<organism evidence="2 3">
    <name type="scientific">Pseudomonas frederiksbergensis</name>
    <dbReference type="NCBI Taxonomy" id="104087"/>
    <lineage>
        <taxon>Bacteria</taxon>
        <taxon>Pseudomonadati</taxon>
        <taxon>Pseudomonadota</taxon>
        <taxon>Gammaproteobacteria</taxon>
        <taxon>Pseudomonadales</taxon>
        <taxon>Pseudomonadaceae</taxon>
        <taxon>Pseudomonas</taxon>
    </lineage>
</organism>
<dbReference type="EMBL" id="JAAAXX010000001">
    <property type="protein sequence ID" value="KAF2393648.1"/>
    <property type="molecule type" value="Genomic_DNA"/>
</dbReference>
<comment type="caution">
    <text evidence="2">The sequence shown here is derived from an EMBL/GenBank/DDBJ whole genome shotgun (WGS) entry which is preliminary data.</text>
</comment>
<protein>
    <recommendedName>
        <fullName evidence="4">DUF2066 domain-containing protein</fullName>
    </recommendedName>
</protein>
<dbReference type="RefSeq" id="WP_163909115.1">
    <property type="nucleotide sequence ID" value="NZ_JAAAXX010000001.1"/>
</dbReference>
<evidence type="ECO:0008006" key="4">
    <source>
        <dbReference type="Google" id="ProtNLM"/>
    </source>
</evidence>
<accession>A0A6L5BZ82</accession>
<reference evidence="2 3" key="1">
    <citation type="submission" date="2019-12" db="EMBL/GenBank/DDBJ databases">
        <title>Endophytic bacteria associated with Panax ginseng seedlings.</title>
        <authorList>
            <person name="Park J.M."/>
            <person name="Shin R."/>
            <person name="Jo S.H."/>
        </authorList>
    </citation>
    <scope>NUCLEOTIDE SEQUENCE [LARGE SCALE GENOMIC DNA]</scope>
    <source>
        <strain evidence="2 3">PgKB32</strain>
    </source>
</reference>
<dbReference type="AlphaFoldDB" id="A0A6L5BZ82"/>
<feature type="chain" id="PRO_5026808077" description="DUF2066 domain-containing protein" evidence="1">
    <location>
        <begin position="23"/>
        <end position="352"/>
    </location>
</feature>
<gene>
    <name evidence="2" type="ORF">FX983_01613</name>
</gene>
<name>A0A6L5BZ82_9PSED</name>
<proteinExistence type="predicted"/>
<dbReference type="Pfam" id="PF09839">
    <property type="entry name" value="DUF2066"/>
    <property type="match status" value="1"/>
</dbReference>
<evidence type="ECO:0000256" key="1">
    <source>
        <dbReference type="SAM" id="SignalP"/>
    </source>
</evidence>
<feature type="signal peptide" evidence="1">
    <location>
        <begin position="1"/>
        <end position="22"/>
    </location>
</feature>
<evidence type="ECO:0000313" key="3">
    <source>
        <dbReference type="Proteomes" id="UP000475265"/>
    </source>
</evidence>
<dbReference type="InterPro" id="IPR018642">
    <property type="entry name" value="DUF2066"/>
</dbReference>
<sequence length="352" mass="37591">MRFFSKYLVAGCLSLFSLASHAETVKGLYQVRQPVSSQSPEVRDQATQEALDTLVLRLTGDPKAAQNPGLAAIRKDPQQIISQYGFDAGPPEVLKVDFDPATTEQALRRAGLSLWGANRPSILGWWLNDSAEGSSLVGDGQATAAPLRRAAQHRGLPLRLPLADLSEQLVATAPNLEGTDAAPLRGASERYNADALLAVHAREEGGQWQAKWHLWLGDQKEAGTVQGADQAAVADAVMLAVAQRMAPRFVVKAGASSEQLLEVQGMNLERYAALGRLLDPFGGRLVSVDGDRIVYRVNGSAEQLRSQLSLAKLQEVPAGEAPAPVAPVQPAEGSAPVVAPAPAPVPQLRFRW</sequence>